<dbReference type="AlphaFoldDB" id="B8MR29"/>
<dbReference type="STRING" id="441959.B8MR29"/>
<dbReference type="Gene3D" id="3.65.10.20">
    <property type="entry name" value="RNA 3'-terminal phosphate cyclase domain"/>
    <property type="match status" value="2"/>
</dbReference>
<dbReference type="OrthoDB" id="25029at2759"/>
<name>B8MR29_TALSN</name>
<evidence type="ECO:0000259" key="2">
    <source>
        <dbReference type="Pfam" id="PF01137"/>
    </source>
</evidence>
<dbReference type="Proteomes" id="UP000001745">
    <property type="component" value="Unassembled WGS sequence"/>
</dbReference>
<dbReference type="PANTHER" id="PTHR11096:SF0">
    <property type="entry name" value="RNA 3'-TERMINAL PHOSPHATE CYCLASE"/>
    <property type="match status" value="1"/>
</dbReference>
<dbReference type="PhylomeDB" id="B8MR29"/>
<dbReference type="GeneID" id="8100374"/>
<dbReference type="OMA" id="QTARWVC"/>
<keyword evidence="4" id="KW-1185">Reference proteome</keyword>
<gene>
    <name evidence="3" type="ORF">TSTA_054350</name>
</gene>
<proteinExistence type="predicted"/>
<dbReference type="RefSeq" id="XP_002487035.1">
    <property type="nucleotide sequence ID" value="XM_002486990.1"/>
</dbReference>
<dbReference type="Pfam" id="PF01137">
    <property type="entry name" value="RTC"/>
    <property type="match status" value="1"/>
</dbReference>
<feature type="region of interest" description="Disordered" evidence="1">
    <location>
        <begin position="357"/>
        <end position="376"/>
    </location>
</feature>
<organism evidence="3 4">
    <name type="scientific">Talaromyces stipitatus (strain ATCC 10500 / CBS 375.48 / QM 6759 / NRRL 1006)</name>
    <name type="common">Penicillium stipitatum</name>
    <dbReference type="NCBI Taxonomy" id="441959"/>
    <lineage>
        <taxon>Eukaryota</taxon>
        <taxon>Fungi</taxon>
        <taxon>Dikarya</taxon>
        <taxon>Ascomycota</taxon>
        <taxon>Pezizomycotina</taxon>
        <taxon>Eurotiomycetes</taxon>
        <taxon>Eurotiomycetidae</taxon>
        <taxon>Eurotiales</taxon>
        <taxon>Trichocomaceae</taxon>
        <taxon>Talaromyces</taxon>
        <taxon>Talaromyces sect. Talaromyces</taxon>
    </lineage>
</organism>
<evidence type="ECO:0000313" key="3">
    <source>
        <dbReference type="EMBL" id="EED12924.1"/>
    </source>
</evidence>
<dbReference type="InParanoid" id="B8MR29"/>
<dbReference type="InterPro" id="IPR013792">
    <property type="entry name" value="RNA3'P_cycl/enolpyr_Trfase_a/b"/>
</dbReference>
<dbReference type="SUPFAM" id="SSF55205">
    <property type="entry name" value="EPT/RTPC-like"/>
    <property type="match status" value="1"/>
</dbReference>
<dbReference type="PANTHER" id="PTHR11096">
    <property type="entry name" value="RNA 3' TERMINAL PHOSPHATE CYCLASE"/>
    <property type="match status" value="1"/>
</dbReference>
<dbReference type="InterPro" id="IPR023797">
    <property type="entry name" value="RNA3'_phos_cyclase_dom"/>
</dbReference>
<feature type="domain" description="RNA 3'-terminal phosphate cyclase" evidence="2">
    <location>
        <begin position="67"/>
        <end position="522"/>
    </location>
</feature>
<dbReference type="HOGENOM" id="CLU_027882_3_0_1"/>
<dbReference type="eggNOG" id="KOG3980">
    <property type="taxonomic scope" value="Eukaryota"/>
</dbReference>
<accession>B8MR29</accession>
<dbReference type="GO" id="GO:0005634">
    <property type="term" value="C:nucleus"/>
    <property type="evidence" value="ECO:0007669"/>
    <property type="project" value="TreeGrafter"/>
</dbReference>
<dbReference type="GO" id="GO:0003963">
    <property type="term" value="F:RNA-3'-phosphate cyclase activity"/>
    <property type="evidence" value="ECO:0007669"/>
    <property type="project" value="TreeGrafter"/>
</dbReference>
<protein>
    <submittedName>
        <fullName evidence="3">RNA 3'-terminal phosphate cyclase, putative</fullName>
    </submittedName>
</protein>
<dbReference type="EMBL" id="EQ962659">
    <property type="protein sequence ID" value="EED12924.1"/>
    <property type="molecule type" value="Genomic_DNA"/>
</dbReference>
<sequence>MSVNDMLDKIAMVMSGQTSEHFFTKGTKSAEVNMAPGYDRHGKPSSVTNPASLDGPITIIHIDGRMLEGGGQLVRNVVALSALTGLPITIDNIRGNRQGKTGLKGSHAAAIGFIAGICQGEVVDGHVGSQRMTFYPRKREFYHSHDRSEPNQISPAPQQTKLFNSDVPPIKPEYKIHQHTAGSISLVFQALYPYLVYASSLSSMDTKEPVRVHITGGTNVTFSPSFDYINQVLVPNLRTLGLPKLNVRLHKRGWSTGPKDLGSVTFDVYPLEPLESHWFPILKLHEYRRTEVTWVNITILAPDINIQDREAHGSRHDRRKIKHEKHHTYDSDMYSHWTIREYLEDQCEKSLRKALKGLNNKRPSGDGDESTSEPTIQRHLSEATHHHTHIYILLVAHMSNGLILGTDALFDGYEKRDSRKNRNRDNSDNTIATLDNLVDSCVGRLVEELDGSKRDDGNGNAGYHPVVDVHMRDQLVIFEALGLVNRSVERNESSVGSDVEDQRYWSLHTRTARWVCEQILGQDIWNA</sequence>
<evidence type="ECO:0000256" key="1">
    <source>
        <dbReference type="SAM" id="MobiDB-lite"/>
    </source>
</evidence>
<dbReference type="GO" id="GO:0006396">
    <property type="term" value="P:RNA processing"/>
    <property type="evidence" value="ECO:0007669"/>
    <property type="project" value="InterPro"/>
</dbReference>
<dbReference type="InterPro" id="IPR037136">
    <property type="entry name" value="RNA3'_phos_cyclase_dom_sf"/>
</dbReference>
<dbReference type="InterPro" id="IPR000228">
    <property type="entry name" value="RNA3'_term_phos_cyc"/>
</dbReference>
<dbReference type="VEuPathDB" id="FungiDB:TSTA_054350"/>
<evidence type="ECO:0000313" key="4">
    <source>
        <dbReference type="Proteomes" id="UP000001745"/>
    </source>
</evidence>
<reference evidence="4" key="1">
    <citation type="journal article" date="2015" name="Genome Announc.">
        <title>Genome sequence of the AIDS-associated pathogen Penicillium marneffei (ATCC18224) and its near taxonomic relative Talaromyces stipitatus (ATCC10500).</title>
        <authorList>
            <person name="Nierman W.C."/>
            <person name="Fedorova-Abrams N.D."/>
            <person name="Andrianopoulos A."/>
        </authorList>
    </citation>
    <scope>NUCLEOTIDE SEQUENCE [LARGE SCALE GENOMIC DNA]</scope>
    <source>
        <strain evidence="4">ATCC 10500 / CBS 375.48 / QM 6759 / NRRL 1006</strain>
    </source>
</reference>